<feature type="non-terminal residue" evidence="2">
    <location>
        <position position="1"/>
    </location>
</feature>
<proteinExistence type="predicted"/>
<organism evidence="2">
    <name type="scientific">marine sediment metagenome</name>
    <dbReference type="NCBI Taxonomy" id="412755"/>
    <lineage>
        <taxon>unclassified sequences</taxon>
        <taxon>metagenomes</taxon>
        <taxon>ecological metagenomes</taxon>
    </lineage>
</organism>
<dbReference type="AlphaFoldDB" id="A0A0F9BYI6"/>
<evidence type="ECO:0000259" key="1">
    <source>
        <dbReference type="PROSITE" id="PS51123"/>
    </source>
</evidence>
<gene>
    <name evidence="2" type="ORF">LCGC14_2389590</name>
</gene>
<dbReference type="InterPro" id="IPR006665">
    <property type="entry name" value="OmpA-like"/>
</dbReference>
<dbReference type="Gene3D" id="3.30.1330.60">
    <property type="entry name" value="OmpA-like domain"/>
    <property type="match status" value="1"/>
</dbReference>
<dbReference type="CDD" id="cd07185">
    <property type="entry name" value="OmpA_C-like"/>
    <property type="match status" value="1"/>
</dbReference>
<evidence type="ECO:0000313" key="2">
    <source>
        <dbReference type="EMBL" id="KKL27000.1"/>
    </source>
</evidence>
<comment type="caution">
    <text evidence="2">The sequence shown here is derived from an EMBL/GenBank/DDBJ whole genome shotgun (WGS) entry which is preliminary data.</text>
</comment>
<dbReference type="SUPFAM" id="SSF103088">
    <property type="entry name" value="OmpA-like"/>
    <property type="match status" value="1"/>
</dbReference>
<dbReference type="PANTHER" id="PTHR30329">
    <property type="entry name" value="STATOR ELEMENT OF FLAGELLAR MOTOR COMPLEX"/>
    <property type="match status" value="1"/>
</dbReference>
<name>A0A0F9BYI6_9ZZZZ</name>
<protein>
    <recommendedName>
        <fullName evidence="1">OmpA-like domain-containing protein</fullName>
    </recommendedName>
</protein>
<dbReference type="InterPro" id="IPR050330">
    <property type="entry name" value="Bact_OuterMem_StrucFunc"/>
</dbReference>
<dbReference type="PANTHER" id="PTHR30329:SF21">
    <property type="entry name" value="LIPOPROTEIN YIAD-RELATED"/>
    <property type="match status" value="1"/>
</dbReference>
<dbReference type="PROSITE" id="PS51123">
    <property type="entry name" value="OMPA_2"/>
    <property type="match status" value="1"/>
</dbReference>
<feature type="domain" description="OmpA-like" evidence="1">
    <location>
        <begin position="84"/>
        <end position="203"/>
    </location>
</feature>
<sequence length="208" mass="22367">RLREISPAVVVEYADDAQSPGASDVPGAFAEGSTEAQEQAEMREAARLDQLEAVESEIRETIASQDDLAALSGNILIDKTEDGLQVQIVDEDGREMFASGSARIADKTRHIVEIVAQAIADLPYPLAISGHTDAVPFTRRAGYSNWELSSDRANATRRVMAAAGIAPARFLRISGLADTDLLDPADPEAAKNRRISIQLLHPKLAPQP</sequence>
<dbReference type="InterPro" id="IPR036737">
    <property type="entry name" value="OmpA-like_sf"/>
</dbReference>
<dbReference type="Pfam" id="PF00691">
    <property type="entry name" value="OmpA"/>
    <property type="match status" value="1"/>
</dbReference>
<accession>A0A0F9BYI6</accession>
<dbReference type="EMBL" id="LAZR01035631">
    <property type="protein sequence ID" value="KKL27000.1"/>
    <property type="molecule type" value="Genomic_DNA"/>
</dbReference>
<reference evidence="2" key="1">
    <citation type="journal article" date="2015" name="Nature">
        <title>Complex archaea that bridge the gap between prokaryotes and eukaryotes.</title>
        <authorList>
            <person name="Spang A."/>
            <person name="Saw J.H."/>
            <person name="Jorgensen S.L."/>
            <person name="Zaremba-Niedzwiedzka K."/>
            <person name="Martijn J."/>
            <person name="Lind A.E."/>
            <person name="van Eijk R."/>
            <person name="Schleper C."/>
            <person name="Guy L."/>
            <person name="Ettema T.J."/>
        </authorList>
    </citation>
    <scope>NUCLEOTIDE SEQUENCE</scope>
</reference>